<dbReference type="GO" id="GO:0005524">
    <property type="term" value="F:ATP binding"/>
    <property type="evidence" value="ECO:0007669"/>
    <property type="project" value="UniProtKB-KW"/>
</dbReference>
<gene>
    <name evidence="6" type="ORF">MENT_LOCUS22671</name>
</gene>
<name>A0A6V7V8I3_MELEN</name>
<dbReference type="InterPro" id="IPR019821">
    <property type="entry name" value="Kinesin_motor_CS"/>
</dbReference>
<dbReference type="InterPro" id="IPR001752">
    <property type="entry name" value="Kinesin_motor_dom"/>
</dbReference>
<organism evidence="6 7">
    <name type="scientific">Meloidogyne enterolobii</name>
    <name type="common">Root-knot nematode worm</name>
    <name type="synonym">Meloidogyne mayaguensis</name>
    <dbReference type="NCBI Taxonomy" id="390850"/>
    <lineage>
        <taxon>Eukaryota</taxon>
        <taxon>Metazoa</taxon>
        <taxon>Ecdysozoa</taxon>
        <taxon>Nematoda</taxon>
        <taxon>Chromadorea</taxon>
        <taxon>Rhabditida</taxon>
        <taxon>Tylenchina</taxon>
        <taxon>Tylenchomorpha</taxon>
        <taxon>Tylenchoidea</taxon>
        <taxon>Meloidogynidae</taxon>
        <taxon>Meloidogyninae</taxon>
        <taxon>Meloidogyne</taxon>
    </lineage>
</organism>
<evidence type="ECO:0000256" key="1">
    <source>
        <dbReference type="ARBA" id="ARBA00022741"/>
    </source>
</evidence>
<dbReference type="SMART" id="SM00129">
    <property type="entry name" value="KISc"/>
    <property type="match status" value="1"/>
</dbReference>
<dbReference type="PROSITE" id="PS00411">
    <property type="entry name" value="KINESIN_MOTOR_1"/>
    <property type="match status" value="1"/>
</dbReference>
<dbReference type="InterPro" id="IPR027417">
    <property type="entry name" value="P-loop_NTPase"/>
</dbReference>
<evidence type="ECO:0000256" key="2">
    <source>
        <dbReference type="ARBA" id="ARBA00022840"/>
    </source>
</evidence>
<protein>
    <recommendedName>
        <fullName evidence="5">Kinesin motor domain-containing protein</fullName>
    </recommendedName>
</protein>
<evidence type="ECO:0000313" key="6">
    <source>
        <dbReference type="EMBL" id="CAD2171217.1"/>
    </source>
</evidence>
<dbReference type="OrthoDB" id="3176171at2759"/>
<dbReference type="Pfam" id="PF16183">
    <property type="entry name" value="Kinesin_assoc"/>
    <property type="match status" value="1"/>
</dbReference>
<comment type="caution">
    <text evidence="3">Lacks conserved residue(s) required for the propagation of feature annotation.</text>
</comment>
<dbReference type="PANTHER" id="PTHR47117">
    <property type="entry name" value="STAR-RELATED LIPID TRANSFER PROTEIN 9"/>
    <property type="match status" value="1"/>
</dbReference>
<sequence length="194" mass="21765">MNEQSSRSHSVFSIKITQIVVAVEDENFTGETVSKISLVDLAGSERVQKTGAIGKRLEEGSNINKSLTALGKVIAALASNKIMEIRHNQKEERIINILCRIEIGGNSRTTMIATISPSSEHYEETLSTLRFADRAKRIQTNAVVNEDPNAKIIRELREEVERLKLLNQTTQEKQQEVLQEAMAQIAEQHNKKNN</sequence>
<evidence type="ECO:0000313" key="7">
    <source>
        <dbReference type="Proteomes" id="UP000580250"/>
    </source>
</evidence>
<dbReference type="EMBL" id="CAJEWN010000180">
    <property type="protein sequence ID" value="CAD2171217.1"/>
    <property type="molecule type" value="Genomic_DNA"/>
</dbReference>
<dbReference type="PROSITE" id="PS50067">
    <property type="entry name" value="KINESIN_MOTOR_2"/>
    <property type="match status" value="1"/>
</dbReference>
<keyword evidence="1" id="KW-0547">Nucleotide-binding</keyword>
<dbReference type="GO" id="GO:0003777">
    <property type="term" value="F:microtubule motor activity"/>
    <property type="evidence" value="ECO:0007669"/>
    <property type="project" value="InterPro"/>
</dbReference>
<dbReference type="PRINTS" id="PR00380">
    <property type="entry name" value="KINESINHEAVY"/>
</dbReference>
<evidence type="ECO:0000256" key="4">
    <source>
        <dbReference type="SAM" id="Coils"/>
    </source>
</evidence>
<comment type="caution">
    <text evidence="6">The sequence shown here is derived from an EMBL/GenBank/DDBJ whole genome shotgun (WGS) entry which is preliminary data.</text>
</comment>
<feature type="coiled-coil region" evidence="4">
    <location>
        <begin position="149"/>
        <end position="191"/>
    </location>
</feature>
<dbReference type="SUPFAM" id="SSF52540">
    <property type="entry name" value="P-loop containing nucleoside triphosphate hydrolases"/>
    <property type="match status" value="1"/>
</dbReference>
<dbReference type="Gene3D" id="3.40.850.10">
    <property type="entry name" value="Kinesin motor domain"/>
    <property type="match status" value="1"/>
</dbReference>
<dbReference type="Pfam" id="PF00225">
    <property type="entry name" value="Kinesin"/>
    <property type="match status" value="1"/>
</dbReference>
<dbReference type="InterPro" id="IPR032405">
    <property type="entry name" value="Kinesin_assoc"/>
</dbReference>
<comment type="similarity">
    <text evidence="3">Belongs to the TRAFAC class myosin-kinesin ATPase superfamily. Kinesin family.</text>
</comment>
<keyword evidence="2" id="KW-0067">ATP-binding</keyword>
<accession>A0A6V7V8I3</accession>
<proteinExistence type="inferred from homology"/>
<feature type="domain" description="Kinesin motor" evidence="5">
    <location>
        <begin position="1"/>
        <end position="138"/>
    </location>
</feature>
<evidence type="ECO:0000259" key="5">
    <source>
        <dbReference type="PROSITE" id="PS50067"/>
    </source>
</evidence>
<keyword evidence="4" id="KW-0175">Coiled coil</keyword>
<dbReference type="GO" id="GO:0007018">
    <property type="term" value="P:microtubule-based movement"/>
    <property type="evidence" value="ECO:0007669"/>
    <property type="project" value="InterPro"/>
</dbReference>
<dbReference type="AlphaFoldDB" id="A0A6V7V8I3"/>
<dbReference type="GO" id="GO:0008017">
    <property type="term" value="F:microtubule binding"/>
    <property type="evidence" value="ECO:0007669"/>
    <property type="project" value="InterPro"/>
</dbReference>
<dbReference type="Proteomes" id="UP000580250">
    <property type="component" value="Unassembled WGS sequence"/>
</dbReference>
<dbReference type="InterPro" id="IPR036961">
    <property type="entry name" value="Kinesin_motor_dom_sf"/>
</dbReference>
<evidence type="ECO:0000256" key="3">
    <source>
        <dbReference type="PROSITE-ProRule" id="PRU00283"/>
    </source>
</evidence>
<reference evidence="6 7" key="1">
    <citation type="submission" date="2020-08" db="EMBL/GenBank/DDBJ databases">
        <authorList>
            <person name="Koutsovoulos G."/>
            <person name="Danchin GJ E."/>
        </authorList>
    </citation>
    <scope>NUCLEOTIDE SEQUENCE [LARGE SCALE GENOMIC DNA]</scope>
</reference>